<organism evidence="5 6">
    <name type="scientific">Conger conger</name>
    <name type="common">Conger eel</name>
    <name type="synonym">Muraena conger</name>
    <dbReference type="NCBI Taxonomy" id="82655"/>
    <lineage>
        <taxon>Eukaryota</taxon>
        <taxon>Metazoa</taxon>
        <taxon>Chordata</taxon>
        <taxon>Craniata</taxon>
        <taxon>Vertebrata</taxon>
        <taxon>Euteleostomi</taxon>
        <taxon>Actinopterygii</taxon>
        <taxon>Neopterygii</taxon>
        <taxon>Teleostei</taxon>
        <taxon>Anguilliformes</taxon>
        <taxon>Congridae</taxon>
        <taxon>Conger</taxon>
    </lineage>
</organism>
<keyword evidence="3" id="KW-0812">Transmembrane</keyword>
<evidence type="ECO:0000256" key="3">
    <source>
        <dbReference type="SAM" id="Phobius"/>
    </source>
</evidence>
<dbReference type="InterPro" id="IPR001611">
    <property type="entry name" value="Leu-rich_rpt"/>
</dbReference>
<dbReference type="SMART" id="SM00369">
    <property type="entry name" value="LRR_TYP"/>
    <property type="match status" value="6"/>
</dbReference>
<proteinExistence type="predicted"/>
<feature type="chain" id="PRO_5040229226" description="LRRCT domain-containing protein" evidence="4">
    <location>
        <begin position="21"/>
        <end position="477"/>
    </location>
</feature>
<dbReference type="Gene3D" id="3.80.10.10">
    <property type="entry name" value="Ribonuclease Inhibitor"/>
    <property type="match status" value="3"/>
</dbReference>
<comment type="caution">
    <text evidence="5">The sequence shown here is derived from an EMBL/GenBank/DDBJ whole genome shotgun (WGS) entry which is preliminary data.</text>
</comment>
<keyword evidence="2" id="KW-0677">Repeat</keyword>
<keyword evidence="3" id="KW-0472">Membrane</keyword>
<dbReference type="GO" id="GO:0005886">
    <property type="term" value="C:plasma membrane"/>
    <property type="evidence" value="ECO:0007669"/>
    <property type="project" value="TreeGrafter"/>
</dbReference>
<dbReference type="OrthoDB" id="676979at2759"/>
<evidence type="ECO:0000256" key="4">
    <source>
        <dbReference type="SAM" id="SignalP"/>
    </source>
</evidence>
<protein>
    <recommendedName>
        <fullName evidence="7">LRRCT domain-containing protein</fullName>
    </recommendedName>
</protein>
<keyword evidence="3" id="KW-1133">Transmembrane helix</keyword>
<dbReference type="EMBL" id="JAFJMO010000006">
    <property type="protein sequence ID" value="KAJ8274306.1"/>
    <property type="molecule type" value="Genomic_DNA"/>
</dbReference>
<name>A0A9Q1DLI1_CONCO</name>
<dbReference type="InterPro" id="IPR032675">
    <property type="entry name" value="LRR_dom_sf"/>
</dbReference>
<dbReference type="SUPFAM" id="SSF52058">
    <property type="entry name" value="L domain-like"/>
    <property type="match status" value="1"/>
</dbReference>
<dbReference type="Pfam" id="PF13855">
    <property type="entry name" value="LRR_8"/>
    <property type="match status" value="3"/>
</dbReference>
<evidence type="ECO:0008006" key="7">
    <source>
        <dbReference type="Google" id="ProtNLM"/>
    </source>
</evidence>
<evidence type="ECO:0000313" key="6">
    <source>
        <dbReference type="Proteomes" id="UP001152803"/>
    </source>
</evidence>
<dbReference type="AlphaFoldDB" id="A0A9Q1DLI1"/>
<dbReference type="InterPro" id="IPR003591">
    <property type="entry name" value="Leu-rich_rpt_typical-subtyp"/>
</dbReference>
<evidence type="ECO:0000256" key="2">
    <source>
        <dbReference type="ARBA" id="ARBA00022737"/>
    </source>
</evidence>
<dbReference type="PANTHER" id="PTHR24369:SF213">
    <property type="entry name" value="INSULIN LIKE GROWTH FACTOR BINDING PROTEIN ACID LABILE SUBUNIT"/>
    <property type="match status" value="1"/>
</dbReference>
<sequence length="477" mass="52898">MRGFLLVLLMSSTYVRHITSCPASCVVCSEDAIICQKLSNIIGVPETTKVLILTDGQIDTVDSGNFSDLSNMRLLGLSNNAITNITESAFQNLTVLKVLLLDHNLITSSSIFRSTFSPLQSLEILRLGNNAIRVINGGWFRHTRSLLTLQLEVNLITRLDSATFQSSNLDSLETLDLSDNLITHVGRRSFRALPRLRRLDLSRNNLRTAPDAFSYLSWLSALHLDHNQWNCTCELQELSSFLSSYMEAPDKVLYNGRQLVCLNADNPAVQTVLQLTEANCVPPNKNITLVVATKGSISARQYARDVTLAALFFFAGGVALTVGVLYIFYTKLELKKALGAWRDRNWDDEGDAHLGGTIQNHGLPELSFTGDNKTQVLSITHPGQETKLMSPNSMVLSNQRPWLREGVPSGMGPAIPKHHFVCHRCSPDLGSQRQYQRRQARLHSPCPVPACARAMLFSAAELARGCQHRLAPCSQER</sequence>
<evidence type="ECO:0000256" key="1">
    <source>
        <dbReference type="ARBA" id="ARBA00022614"/>
    </source>
</evidence>
<dbReference type="PROSITE" id="PS51450">
    <property type="entry name" value="LRR"/>
    <property type="match status" value="1"/>
</dbReference>
<dbReference type="PANTHER" id="PTHR24369">
    <property type="entry name" value="ANTIGEN BSP, PUTATIVE-RELATED"/>
    <property type="match status" value="1"/>
</dbReference>
<keyword evidence="1" id="KW-0433">Leucine-rich repeat</keyword>
<feature type="transmembrane region" description="Helical" evidence="3">
    <location>
        <begin position="306"/>
        <end position="329"/>
    </location>
</feature>
<keyword evidence="6" id="KW-1185">Reference proteome</keyword>
<accession>A0A9Q1DLI1</accession>
<evidence type="ECO:0000313" key="5">
    <source>
        <dbReference type="EMBL" id="KAJ8274306.1"/>
    </source>
</evidence>
<keyword evidence="4" id="KW-0732">Signal</keyword>
<reference evidence="5" key="1">
    <citation type="journal article" date="2023" name="Science">
        <title>Genome structures resolve the early diversification of teleost fishes.</title>
        <authorList>
            <person name="Parey E."/>
            <person name="Louis A."/>
            <person name="Montfort J."/>
            <person name="Bouchez O."/>
            <person name="Roques C."/>
            <person name="Iampietro C."/>
            <person name="Lluch J."/>
            <person name="Castinel A."/>
            <person name="Donnadieu C."/>
            <person name="Desvignes T."/>
            <person name="Floi Bucao C."/>
            <person name="Jouanno E."/>
            <person name="Wen M."/>
            <person name="Mejri S."/>
            <person name="Dirks R."/>
            <person name="Jansen H."/>
            <person name="Henkel C."/>
            <person name="Chen W.J."/>
            <person name="Zahm M."/>
            <person name="Cabau C."/>
            <person name="Klopp C."/>
            <person name="Thompson A.W."/>
            <person name="Robinson-Rechavi M."/>
            <person name="Braasch I."/>
            <person name="Lecointre G."/>
            <person name="Bobe J."/>
            <person name="Postlethwait J.H."/>
            <person name="Berthelot C."/>
            <person name="Roest Crollius H."/>
            <person name="Guiguen Y."/>
        </authorList>
    </citation>
    <scope>NUCLEOTIDE SEQUENCE</scope>
    <source>
        <strain evidence="5">Concon-B</strain>
    </source>
</reference>
<gene>
    <name evidence="5" type="ORF">COCON_G00089310</name>
</gene>
<dbReference type="InterPro" id="IPR050541">
    <property type="entry name" value="LRR_TM_domain-containing"/>
</dbReference>
<feature type="signal peptide" evidence="4">
    <location>
        <begin position="1"/>
        <end position="20"/>
    </location>
</feature>
<dbReference type="Proteomes" id="UP001152803">
    <property type="component" value="Unassembled WGS sequence"/>
</dbReference>